<feature type="compositionally biased region" description="Basic and acidic residues" evidence="1">
    <location>
        <begin position="347"/>
        <end position="359"/>
    </location>
</feature>
<protein>
    <submittedName>
        <fullName evidence="2">Uncharacterized protein</fullName>
    </submittedName>
</protein>
<evidence type="ECO:0000313" key="2">
    <source>
        <dbReference type="EMBL" id="KAJ3477505.1"/>
    </source>
</evidence>
<dbReference type="InterPro" id="IPR046521">
    <property type="entry name" value="DUF6698"/>
</dbReference>
<comment type="caution">
    <text evidence="2">The sequence shown here is derived from an EMBL/GenBank/DDBJ whole genome shotgun (WGS) entry which is preliminary data.</text>
</comment>
<feature type="region of interest" description="Disordered" evidence="1">
    <location>
        <begin position="343"/>
        <end position="388"/>
    </location>
</feature>
<feature type="compositionally biased region" description="Basic residues" evidence="1">
    <location>
        <begin position="360"/>
        <end position="370"/>
    </location>
</feature>
<gene>
    <name evidence="2" type="ORF">NLI96_g10420</name>
</gene>
<feature type="compositionally biased region" description="Polar residues" evidence="1">
    <location>
        <begin position="375"/>
        <end position="388"/>
    </location>
</feature>
<dbReference type="Pfam" id="PF20414">
    <property type="entry name" value="DUF6698"/>
    <property type="match status" value="1"/>
</dbReference>
<proteinExistence type="predicted"/>
<accession>A0AAD5UYB5</accession>
<organism evidence="2 3">
    <name type="scientific">Meripilus lineatus</name>
    <dbReference type="NCBI Taxonomy" id="2056292"/>
    <lineage>
        <taxon>Eukaryota</taxon>
        <taxon>Fungi</taxon>
        <taxon>Dikarya</taxon>
        <taxon>Basidiomycota</taxon>
        <taxon>Agaricomycotina</taxon>
        <taxon>Agaricomycetes</taxon>
        <taxon>Polyporales</taxon>
        <taxon>Meripilaceae</taxon>
        <taxon>Meripilus</taxon>
    </lineage>
</organism>
<keyword evidence="3" id="KW-1185">Reference proteome</keyword>
<name>A0AAD5UYB5_9APHY</name>
<evidence type="ECO:0000313" key="3">
    <source>
        <dbReference type="Proteomes" id="UP001212997"/>
    </source>
</evidence>
<sequence length="388" mass="43818">MPGDTSSQVTPAILNPLAEALSQQPRDPKNCHIVQVKQIARWMAWAISPFLDLKTTLKVGLFSEGKLRTTKKGEVYLNPHADMEHGSHTNHIKLYQKILHGKPKMREFLDWYENDAERLDILATFMNFHIHQMRGEDICSLRNKVFAYAGKNGTRANFGGHGASKSSRGFNNPDSGRLNCPMRDITEFDDEGWMAYRDRVDKEDKIVDENDWPSNVYEESLYDPDNLDAGLMQGGFVMSVTRQIATGPRTAHAENDGPLKGRPPKVAIHSQVEITPELIAYSAVLARFSVSSENSWSGLDKWFNYENYFNNIMELFANASEDGTNWDTNVLELYNKRIFGPKAKSPISRETRPDSDRERQKRQRALRHTRGIPGSSANISGPSTSSPS</sequence>
<evidence type="ECO:0000256" key="1">
    <source>
        <dbReference type="SAM" id="MobiDB-lite"/>
    </source>
</evidence>
<reference evidence="2" key="1">
    <citation type="submission" date="2022-07" db="EMBL/GenBank/DDBJ databases">
        <title>Genome Sequence of Physisporinus lineatus.</title>
        <authorList>
            <person name="Buettner E."/>
        </authorList>
    </citation>
    <scope>NUCLEOTIDE SEQUENCE</scope>
    <source>
        <strain evidence="2">VT162</strain>
    </source>
</reference>
<dbReference type="EMBL" id="JANAWD010000588">
    <property type="protein sequence ID" value="KAJ3477505.1"/>
    <property type="molecule type" value="Genomic_DNA"/>
</dbReference>
<dbReference type="AlphaFoldDB" id="A0AAD5UYB5"/>
<dbReference type="Proteomes" id="UP001212997">
    <property type="component" value="Unassembled WGS sequence"/>
</dbReference>